<dbReference type="SUPFAM" id="SSF52317">
    <property type="entry name" value="Class I glutamine amidotransferase-like"/>
    <property type="match status" value="1"/>
</dbReference>
<name>A0ABS8GC33_9ALTE</name>
<gene>
    <name evidence="2" type="ORF">LJ739_17855</name>
</gene>
<reference evidence="2 3" key="1">
    <citation type="submission" date="2021-10" db="EMBL/GenBank/DDBJ databases">
        <title>Draft genome of Aestuariibacter halophilus JC2043.</title>
        <authorList>
            <person name="Emsley S.A."/>
            <person name="Pfannmuller K.M."/>
            <person name="Ushijima B."/>
            <person name="Saw J.H."/>
            <person name="Videau P."/>
        </authorList>
    </citation>
    <scope>NUCLEOTIDE SEQUENCE [LARGE SCALE GENOMIC DNA]</scope>
    <source>
        <strain evidence="2 3">JC2043</strain>
    </source>
</reference>
<evidence type="ECO:0000256" key="1">
    <source>
        <dbReference type="SAM" id="SignalP"/>
    </source>
</evidence>
<dbReference type="InterPro" id="IPR029062">
    <property type="entry name" value="Class_I_gatase-like"/>
</dbReference>
<dbReference type="Gene3D" id="3.40.50.880">
    <property type="match status" value="1"/>
</dbReference>
<proteinExistence type="predicted"/>
<organism evidence="2 3">
    <name type="scientific">Fluctibacter halophilus</name>
    <dbReference type="NCBI Taxonomy" id="226011"/>
    <lineage>
        <taxon>Bacteria</taxon>
        <taxon>Pseudomonadati</taxon>
        <taxon>Pseudomonadota</taxon>
        <taxon>Gammaproteobacteria</taxon>
        <taxon>Alteromonadales</taxon>
        <taxon>Alteromonadaceae</taxon>
        <taxon>Fluctibacter</taxon>
    </lineage>
</organism>
<keyword evidence="3" id="KW-1185">Reference proteome</keyword>
<accession>A0ABS8GC33</accession>
<protein>
    <submittedName>
        <fullName evidence="2">DUF4350 domain-containing protein</fullName>
    </submittedName>
</protein>
<dbReference type="RefSeq" id="WP_229162697.1">
    <property type="nucleotide sequence ID" value="NZ_JAJEWP010000007.1"/>
</dbReference>
<dbReference type="EMBL" id="JAJEWP010000007">
    <property type="protein sequence ID" value="MCC2618125.1"/>
    <property type="molecule type" value="Genomic_DNA"/>
</dbReference>
<feature type="signal peptide" evidence="1">
    <location>
        <begin position="1"/>
        <end position="23"/>
    </location>
</feature>
<feature type="chain" id="PRO_5046779698" evidence="1">
    <location>
        <begin position="24"/>
        <end position="292"/>
    </location>
</feature>
<comment type="caution">
    <text evidence="2">The sequence shown here is derived from an EMBL/GenBank/DDBJ whole genome shotgun (WGS) entry which is preliminary data.</text>
</comment>
<evidence type="ECO:0000313" key="3">
    <source>
        <dbReference type="Proteomes" id="UP001520878"/>
    </source>
</evidence>
<evidence type="ECO:0000313" key="2">
    <source>
        <dbReference type="EMBL" id="MCC2618125.1"/>
    </source>
</evidence>
<keyword evidence="1" id="KW-0732">Signal</keyword>
<sequence>MFCSFFLRIAWLWMLLPTSYAMAVVVAVDEAHNNLHTIDHKYSAFAKVLEQHGYEVVKNTQKFSPAALRNIDVLVVANALHVSDVENWALPTAEAFDRGEIEAVNHWVKQGGALLLIADHFPFPRAAQSLASSFGFFYVDGYVRDDSNPKQIFSVQRGNLTRHAIQQGSAAYAPIKTIRVFTGSAILAPPNAQILLSLSEHAKATMPADPHDAPEDTIELVVGGFSQGAVLDVGRGRVAVFGEAAMFTDQVFEARIVDGKRFEQRHVGFSSEGAEENARFATNVIRWLSGTL</sequence>
<dbReference type="Proteomes" id="UP001520878">
    <property type="component" value="Unassembled WGS sequence"/>
</dbReference>